<name>A0A916UFJ7_9BURK</name>
<keyword evidence="3" id="KW-1185">Reference proteome</keyword>
<dbReference type="EMBL" id="BMED01000001">
    <property type="protein sequence ID" value="GGC70590.1"/>
    <property type="molecule type" value="Genomic_DNA"/>
</dbReference>
<feature type="region of interest" description="Disordered" evidence="1">
    <location>
        <begin position="35"/>
        <end position="58"/>
    </location>
</feature>
<reference evidence="2" key="2">
    <citation type="submission" date="2020-09" db="EMBL/GenBank/DDBJ databases">
        <authorList>
            <person name="Sun Q."/>
            <person name="Zhou Y."/>
        </authorList>
    </citation>
    <scope>NUCLEOTIDE SEQUENCE</scope>
    <source>
        <strain evidence="2">CGMCC 1.10998</strain>
    </source>
</reference>
<proteinExistence type="predicted"/>
<protein>
    <submittedName>
        <fullName evidence="2">Uncharacterized protein</fullName>
    </submittedName>
</protein>
<dbReference type="Proteomes" id="UP000637423">
    <property type="component" value="Unassembled WGS sequence"/>
</dbReference>
<evidence type="ECO:0000256" key="1">
    <source>
        <dbReference type="SAM" id="MobiDB-lite"/>
    </source>
</evidence>
<evidence type="ECO:0000313" key="3">
    <source>
        <dbReference type="Proteomes" id="UP000637423"/>
    </source>
</evidence>
<reference evidence="2" key="1">
    <citation type="journal article" date="2014" name="Int. J. Syst. Evol. Microbiol.">
        <title>Complete genome sequence of Corynebacterium casei LMG S-19264T (=DSM 44701T), isolated from a smear-ripened cheese.</title>
        <authorList>
            <consortium name="US DOE Joint Genome Institute (JGI-PGF)"/>
            <person name="Walter F."/>
            <person name="Albersmeier A."/>
            <person name="Kalinowski J."/>
            <person name="Ruckert C."/>
        </authorList>
    </citation>
    <scope>NUCLEOTIDE SEQUENCE</scope>
    <source>
        <strain evidence="2">CGMCC 1.10998</strain>
    </source>
</reference>
<evidence type="ECO:0000313" key="2">
    <source>
        <dbReference type="EMBL" id="GGC70590.1"/>
    </source>
</evidence>
<sequence>MIEIVVIVILLGLLIAVFMSSIPPKQENLPEYHFERTPKRAVAKDGTNKPANHGELRP</sequence>
<comment type="caution">
    <text evidence="2">The sequence shown here is derived from an EMBL/GenBank/DDBJ whole genome shotgun (WGS) entry which is preliminary data.</text>
</comment>
<gene>
    <name evidence="2" type="ORF">GCM10011396_17120</name>
</gene>
<accession>A0A916UFJ7</accession>
<dbReference type="RefSeq" id="WP_188565481.1">
    <property type="nucleotide sequence ID" value="NZ_BMED01000001.1"/>
</dbReference>
<dbReference type="AlphaFoldDB" id="A0A916UFJ7"/>
<organism evidence="2 3">
    <name type="scientific">Undibacterium terreum</name>
    <dbReference type="NCBI Taxonomy" id="1224302"/>
    <lineage>
        <taxon>Bacteria</taxon>
        <taxon>Pseudomonadati</taxon>
        <taxon>Pseudomonadota</taxon>
        <taxon>Betaproteobacteria</taxon>
        <taxon>Burkholderiales</taxon>
        <taxon>Oxalobacteraceae</taxon>
        <taxon>Undibacterium</taxon>
    </lineage>
</organism>